<name>A0AAW0UX51_SCYPA</name>
<organism evidence="1 2">
    <name type="scientific">Scylla paramamosain</name>
    <name type="common">Mud crab</name>
    <dbReference type="NCBI Taxonomy" id="85552"/>
    <lineage>
        <taxon>Eukaryota</taxon>
        <taxon>Metazoa</taxon>
        <taxon>Ecdysozoa</taxon>
        <taxon>Arthropoda</taxon>
        <taxon>Crustacea</taxon>
        <taxon>Multicrustacea</taxon>
        <taxon>Malacostraca</taxon>
        <taxon>Eumalacostraca</taxon>
        <taxon>Eucarida</taxon>
        <taxon>Decapoda</taxon>
        <taxon>Pleocyemata</taxon>
        <taxon>Brachyura</taxon>
        <taxon>Eubrachyura</taxon>
        <taxon>Portunoidea</taxon>
        <taxon>Portunidae</taxon>
        <taxon>Portuninae</taxon>
        <taxon>Scylla</taxon>
    </lineage>
</organism>
<dbReference type="AlphaFoldDB" id="A0AAW0UX51"/>
<dbReference type="Proteomes" id="UP001487740">
    <property type="component" value="Unassembled WGS sequence"/>
</dbReference>
<sequence length="66" mass="7404">MTLWRRRQVRGAGQVRGCGAGVSTERKRQRGWCSSRVSVAKCHFCGVLARRVMAEWRRLTADLAAG</sequence>
<accession>A0AAW0UX51</accession>
<protein>
    <submittedName>
        <fullName evidence="1">Uncharacterized protein</fullName>
    </submittedName>
</protein>
<keyword evidence="2" id="KW-1185">Reference proteome</keyword>
<evidence type="ECO:0000313" key="2">
    <source>
        <dbReference type="Proteomes" id="UP001487740"/>
    </source>
</evidence>
<reference evidence="1 2" key="1">
    <citation type="submission" date="2023-03" db="EMBL/GenBank/DDBJ databases">
        <title>High-quality genome of Scylla paramamosain provides insights in environmental adaptation.</title>
        <authorList>
            <person name="Zhang L."/>
        </authorList>
    </citation>
    <scope>NUCLEOTIDE SEQUENCE [LARGE SCALE GENOMIC DNA]</scope>
    <source>
        <strain evidence="1">LZ_2023a</strain>
        <tissue evidence="1">Muscle</tissue>
    </source>
</reference>
<gene>
    <name evidence="1" type="ORF">O3P69_007755</name>
</gene>
<evidence type="ECO:0000313" key="1">
    <source>
        <dbReference type="EMBL" id="KAK8404714.1"/>
    </source>
</evidence>
<comment type="caution">
    <text evidence="1">The sequence shown here is derived from an EMBL/GenBank/DDBJ whole genome shotgun (WGS) entry which is preliminary data.</text>
</comment>
<proteinExistence type="predicted"/>
<dbReference type="EMBL" id="JARAKH010000004">
    <property type="protein sequence ID" value="KAK8404714.1"/>
    <property type="molecule type" value="Genomic_DNA"/>
</dbReference>